<evidence type="ECO:0000256" key="6">
    <source>
        <dbReference type="ARBA" id="ARBA00022932"/>
    </source>
</evidence>
<evidence type="ECO:0000256" key="2">
    <source>
        <dbReference type="ARBA" id="ARBA00014363"/>
    </source>
</evidence>
<dbReference type="SUPFAM" id="SSF52540">
    <property type="entry name" value="P-loop containing nucleoside triphosphate hydrolases"/>
    <property type="match status" value="1"/>
</dbReference>
<dbReference type="Pfam" id="PF09115">
    <property type="entry name" value="DNApol3-delta_C"/>
    <property type="match status" value="1"/>
</dbReference>
<name>A0A3G2R2D7_9FIRM</name>
<sequence length="277" mass="30871">MEKFLETLKAGFVSHAYIFLGPDERVEKQAKLLARTVNCENVELSPCGFCDNCRKILNGIHPDVMEISAEGASIKIDQVRNLIQSFAEKPLEASRKVYIIHEAHKMTPEAQNALLKTLEEPASQSTAVLLTDNLKLLLSTVISRCQVLDFSSASRMNPLCVETRQKIAGMVLEMAKNPEIDPGSMARQIAEFGEEPEQVLDFLSSLYRDILAVKTKSRVSAINADLSDVIYRCATHITEKSAVKALGSVFYQARAVKSRGNQNLIWYNLLIELQEVV</sequence>
<dbReference type="GO" id="GO:0006261">
    <property type="term" value="P:DNA-templated DNA replication"/>
    <property type="evidence" value="ECO:0007669"/>
    <property type="project" value="TreeGrafter"/>
</dbReference>
<dbReference type="EC" id="2.7.7.7" evidence="1"/>
<dbReference type="InterPro" id="IPR015199">
    <property type="entry name" value="DNA_pol_III_delta_C"/>
</dbReference>
<proteinExistence type="predicted"/>
<evidence type="ECO:0000256" key="7">
    <source>
        <dbReference type="ARBA" id="ARBA00049244"/>
    </source>
</evidence>
<dbReference type="KEGG" id="bacg:D2962_00130"/>
<dbReference type="Gene3D" id="3.40.50.300">
    <property type="entry name" value="P-loop containing nucleotide triphosphate hydrolases"/>
    <property type="match status" value="1"/>
</dbReference>
<evidence type="ECO:0000259" key="8">
    <source>
        <dbReference type="Pfam" id="PF09115"/>
    </source>
</evidence>
<dbReference type="PANTHER" id="PTHR11669">
    <property type="entry name" value="REPLICATION FACTOR C / DNA POLYMERASE III GAMMA-TAU SUBUNIT"/>
    <property type="match status" value="1"/>
</dbReference>
<dbReference type="GO" id="GO:0003887">
    <property type="term" value="F:DNA-directed DNA polymerase activity"/>
    <property type="evidence" value="ECO:0007669"/>
    <property type="project" value="UniProtKB-KW"/>
</dbReference>
<dbReference type="GO" id="GO:0003677">
    <property type="term" value="F:DNA binding"/>
    <property type="evidence" value="ECO:0007669"/>
    <property type="project" value="InterPro"/>
</dbReference>
<keyword evidence="3" id="KW-0808">Transferase</keyword>
<dbReference type="Proteomes" id="UP000280960">
    <property type="component" value="Chromosome"/>
</dbReference>
<dbReference type="Pfam" id="PF13177">
    <property type="entry name" value="DNA_pol3_delta2"/>
    <property type="match status" value="1"/>
</dbReference>
<evidence type="ECO:0000256" key="5">
    <source>
        <dbReference type="ARBA" id="ARBA00022705"/>
    </source>
</evidence>
<dbReference type="InterPro" id="IPR027417">
    <property type="entry name" value="P-loop_NTPase"/>
</dbReference>
<organism evidence="9 10">
    <name type="scientific">Biomaibacter acetigenes</name>
    <dbReference type="NCBI Taxonomy" id="2316383"/>
    <lineage>
        <taxon>Bacteria</taxon>
        <taxon>Bacillati</taxon>
        <taxon>Bacillota</taxon>
        <taxon>Clostridia</taxon>
        <taxon>Thermosediminibacterales</taxon>
        <taxon>Tepidanaerobacteraceae</taxon>
        <taxon>Biomaibacter</taxon>
    </lineage>
</organism>
<keyword evidence="5" id="KW-0235">DNA replication</keyword>
<reference evidence="9 10" key="1">
    <citation type="submission" date="2018-10" db="EMBL/GenBank/DDBJ databases">
        <authorList>
            <person name="Zhang X."/>
        </authorList>
    </citation>
    <scope>NUCLEOTIDE SEQUENCE [LARGE SCALE GENOMIC DNA]</scope>
    <source>
        <strain evidence="9 10">SK-G1</strain>
    </source>
</reference>
<gene>
    <name evidence="9" type="ORF">D2962_00130</name>
</gene>
<dbReference type="RefSeq" id="WP_122013752.1">
    <property type="nucleotide sequence ID" value="NZ_CP033169.1"/>
</dbReference>
<keyword evidence="4" id="KW-0548">Nucleotidyltransferase</keyword>
<protein>
    <recommendedName>
        <fullName evidence="2">DNA polymerase III subunit delta'</fullName>
        <ecNumber evidence="1">2.7.7.7</ecNumber>
    </recommendedName>
</protein>
<accession>A0A3G2R2D7</accession>
<comment type="catalytic activity">
    <reaction evidence="7">
        <text>DNA(n) + a 2'-deoxyribonucleoside 5'-triphosphate = DNA(n+1) + diphosphate</text>
        <dbReference type="Rhea" id="RHEA:22508"/>
        <dbReference type="Rhea" id="RHEA-COMP:17339"/>
        <dbReference type="Rhea" id="RHEA-COMP:17340"/>
        <dbReference type="ChEBI" id="CHEBI:33019"/>
        <dbReference type="ChEBI" id="CHEBI:61560"/>
        <dbReference type="ChEBI" id="CHEBI:173112"/>
        <dbReference type="EC" id="2.7.7.7"/>
    </reaction>
</comment>
<keyword evidence="6" id="KW-0239">DNA-directed DNA polymerase</keyword>
<evidence type="ECO:0000256" key="1">
    <source>
        <dbReference type="ARBA" id="ARBA00012417"/>
    </source>
</evidence>
<evidence type="ECO:0000313" key="10">
    <source>
        <dbReference type="Proteomes" id="UP000280960"/>
    </source>
</evidence>
<evidence type="ECO:0000313" key="9">
    <source>
        <dbReference type="EMBL" id="AYO29217.1"/>
    </source>
</evidence>
<dbReference type="AlphaFoldDB" id="A0A3G2R2D7"/>
<evidence type="ECO:0000256" key="3">
    <source>
        <dbReference type="ARBA" id="ARBA00022679"/>
    </source>
</evidence>
<dbReference type="EMBL" id="CP033169">
    <property type="protein sequence ID" value="AYO29217.1"/>
    <property type="molecule type" value="Genomic_DNA"/>
</dbReference>
<feature type="domain" description="DNA polymerase III delta subunit C-terminal" evidence="8">
    <location>
        <begin position="192"/>
        <end position="274"/>
    </location>
</feature>
<dbReference type="GO" id="GO:0009360">
    <property type="term" value="C:DNA polymerase III complex"/>
    <property type="evidence" value="ECO:0007669"/>
    <property type="project" value="InterPro"/>
</dbReference>
<dbReference type="PANTHER" id="PTHR11669:SF8">
    <property type="entry name" value="DNA POLYMERASE III SUBUNIT DELTA"/>
    <property type="match status" value="1"/>
</dbReference>
<evidence type="ECO:0000256" key="4">
    <source>
        <dbReference type="ARBA" id="ARBA00022695"/>
    </source>
</evidence>
<dbReference type="InterPro" id="IPR050238">
    <property type="entry name" value="DNA_Rep/Repair_Clamp_Loader"/>
</dbReference>
<keyword evidence="10" id="KW-1185">Reference proteome</keyword>